<proteinExistence type="predicted"/>
<evidence type="ECO:0000313" key="2">
    <source>
        <dbReference type="Proteomes" id="UP000289260"/>
    </source>
</evidence>
<evidence type="ECO:0000313" key="1">
    <source>
        <dbReference type="EMBL" id="QBE48245.1"/>
    </source>
</evidence>
<organism evidence="1 2">
    <name type="scientific">Leucobacter triazinivorans</name>
    <dbReference type="NCBI Taxonomy" id="1784719"/>
    <lineage>
        <taxon>Bacteria</taxon>
        <taxon>Bacillati</taxon>
        <taxon>Actinomycetota</taxon>
        <taxon>Actinomycetes</taxon>
        <taxon>Micrococcales</taxon>
        <taxon>Microbacteriaceae</taxon>
        <taxon>Leucobacter</taxon>
    </lineage>
</organism>
<dbReference type="InterPro" id="IPR053860">
    <property type="entry name" value="DUF6932"/>
</dbReference>
<dbReference type="EMBL" id="CP035806">
    <property type="protein sequence ID" value="QBE48245.1"/>
    <property type="molecule type" value="Genomic_DNA"/>
</dbReference>
<dbReference type="OrthoDB" id="4578284at2"/>
<dbReference type="Pfam" id="PF22014">
    <property type="entry name" value="DUF6932"/>
    <property type="match status" value="1"/>
</dbReference>
<reference evidence="1 2" key="1">
    <citation type="submission" date="2019-02" db="EMBL/GenBank/DDBJ databases">
        <authorList>
            <person name="Sun L."/>
            <person name="Pan D."/>
            <person name="Wu X."/>
        </authorList>
    </citation>
    <scope>NUCLEOTIDE SEQUENCE [LARGE SCALE GENOMIC DNA]</scope>
    <source>
        <strain evidence="1 2">JW-1</strain>
    </source>
</reference>
<keyword evidence="2" id="KW-1185">Reference proteome</keyword>
<dbReference type="AlphaFoldDB" id="A0A4P6KCZ6"/>
<sequence>MIPSLTTDGHLPLGRHRCDLTEFQQSFVADAAFKTSAVRQEIYDDLTQVVELFRSFANDLIEVVWIGGSFTSSKTDPGDIDCLFVLDQTVFNGLSKTQQAKLLKLKRKDYVREKFGLKVEPFILVREEFENPWEKDWVADKAVHYLAARGAWDDWWQRIRNNNGGLSSKPVRGYLEVTL</sequence>
<accession>A0A4P6KCZ6</accession>
<dbReference type="RefSeq" id="WP_130109383.1">
    <property type="nucleotide sequence ID" value="NZ_CP035806.1"/>
</dbReference>
<dbReference type="Proteomes" id="UP000289260">
    <property type="component" value="Chromosome"/>
</dbReference>
<dbReference type="KEGG" id="ltr:EVS81_04860"/>
<name>A0A4P6KCZ6_9MICO</name>
<protein>
    <submittedName>
        <fullName evidence="1">Uncharacterized protein</fullName>
    </submittedName>
</protein>
<gene>
    <name evidence="1" type="ORF">EVS81_04860</name>
</gene>